<evidence type="ECO:0000256" key="3">
    <source>
        <dbReference type="SAM" id="SignalP"/>
    </source>
</evidence>
<dbReference type="NCBIfam" id="NF033681">
    <property type="entry name" value="ExeM_NucH_DNase"/>
    <property type="match status" value="1"/>
</dbReference>
<name>A0ABP9Q7T5_9ACTN</name>
<dbReference type="SUPFAM" id="SSF55816">
    <property type="entry name" value="5'-nucleotidase (syn. UDP-sugar hydrolase), C-terminal domain"/>
    <property type="match status" value="1"/>
</dbReference>
<feature type="domain" description="LTD" evidence="4">
    <location>
        <begin position="29"/>
        <end position="166"/>
    </location>
</feature>
<feature type="compositionally biased region" description="Polar residues" evidence="2">
    <location>
        <begin position="189"/>
        <end position="223"/>
    </location>
</feature>
<dbReference type="PROSITE" id="PS51841">
    <property type="entry name" value="LTD"/>
    <property type="match status" value="1"/>
</dbReference>
<dbReference type="InterPro" id="IPR032109">
    <property type="entry name" value="Big_3_5"/>
</dbReference>
<feature type="region of interest" description="Disordered" evidence="2">
    <location>
        <begin position="1034"/>
        <end position="1059"/>
    </location>
</feature>
<dbReference type="InterPro" id="IPR006179">
    <property type="entry name" value="5_nucleotidase/apyrase"/>
</dbReference>
<dbReference type="EMBL" id="BAABKG010000007">
    <property type="protein sequence ID" value="GAA5156377.1"/>
    <property type="molecule type" value="Genomic_DNA"/>
</dbReference>
<dbReference type="PANTHER" id="PTHR42834:SF1">
    <property type="entry name" value="ENDONUCLEASE_EXONUCLEASE_PHOSPHATASE FAMILY PROTEIN (AFU_ORTHOLOGUE AFUA_3G09210)"/>
    <property type="match status" value="1"/>
</dbReference>
<dbReference type="InterPro" id="IPR008334">
    <property type="entry name" value="5'-Nucleotdase_C"/>
</dbReference>
<dbReference type="InterPro" id="IPR047971">
    <property type="entry name" value="ExeM-like"/>
</dbReference>
<dbReference type="PROSITE" id="PS51318">
    <property type="entry name" value="TAT"/>
    <property type="match status" value="1"/>
</dbReference>
<evidence type="ECO:0000256" key="2">
    <source>
        <dbReference type="SAM" id="MobiDB-lite"/>
    </source>
</evidence>
<dbReference type="SUPFAM" id="SSF56300">
    <property type="entry name" value="Metallo-dependent phosphatases"/>
    <property type="match status" value="1"/>
</dbReference>
<keyword evidence="1 3" id="KW-0732">Signal</keyword>
<dbReference type="Gene3D" id="3.60.21.10">
    <property type="match status" value="1"/>
</dbReference>
<sequence length="2154" mass="219308">MSTHVSPRRALIGTLVAGLVATPLALGLATAPAQAASSTLVINEVYINGGSASATYKSKYVEIRNLSSSAVDFSTTPMSVQYRAPGSTGSSTGVAALTGTIPGNGYYVVVGGSNGSIGADVPASPGQTSTNINPGNAGGTMTLVTGTTAVDPSSSTAVVDKLGWGTSNAPEGTAATGNSVTKSIGRVNATDTDANSTDFASQDPTPGASNTGGSSALSATNPGNKSAVLNEAITPFQLQASGGSGSYTWTVTGLPPGITASSSGQVSGTPTTTTGSPFSVTATVSDGSATAQTTFTYTVSATLAITPIAQIQGTDTDTSPLSGQTVTTEGIVTAQYASGAGNYNGIYIQTPGTGGTADATPGASDAIFVFGANSQPSGVAIGDTVRVTGPVSEFSGTTEITPASGGVTKIAAKAPVTPAAIAYPGTDAGREAHEGELLAPTGPFTVSNVYSITGGANAFASIGLASGTKPLIQPTDVEDAQNGDTAGVVADNAARAVVLDDGSSANYMSSANQALPLPWITNNANPPRMGAPVTFTGPVILEYRDSAWKFQPTQRITGNGANTATFGTDRANNLQPAPVGGDLKLSTFNVLNYFPTTGEAYVASGAGTCTYFTDRNGNRVAVNSCTGNGPRGAAQQDDFIAQQAKIVDAINTIDADIVSLEEIENSVKMPGSPNRDQAVQTLVTALNADAGGPTARWAFVPSPSVLPTLAEQDVIRTAFIYNPSTVDLVGASQVLTTAPAFNNAREPLAQAFKPKGEPDSSAFGVIVNHFKSKGSGTDDGTGQGNANPDRVNQATALATFANDFKASRSVDAMFLVGDFNAYTQEDPMQVLYDAGYENLASEDPTDASYSFDGLSGSLDHVLANTAAQDVTTGSDIWEINANESLAYQYSRRNYHGEDYYAATPWSSSDHNPEVVGISVAERVAATVTAADQTVNVGSDAVIPVTVTGTAGTPTGSVTISNGADTLGTGQLVNGTANVVTDTSGLAKGTYTLVVDYSGDAAYDAGTDTLQLTVQEPATRTIQILATNDFHGRLLNNQAGAPGSQTGNPAGPNTSTDGQAGAAVLSGAVKQLRGENPDTVFAAAGDLIGASTFESFIQDDEPTIDALNEAGLEVSAAGNHEFDKGYEDLVGRVQDRADWEYIAANVNEPNGRNDLMDTWGKTFGDVKVGFVGAVTEDLPSLVSPAGIQGVTVDDIVDSTNAAANALKAGGADLVVLLVHEGSPSTSCATMTDPATTWGNIVVNTSADVDAIVSGHTHLAYNCSFPVTGKTVERPVVSAGQYGTNLNQLKFVVDTQTGVVQSKTQALLPLKNSTTPFAPLYPADPDVVPIVNDAINQAAVLGAVEVGKIEAPLSRAKFGDGTRENRGGESTLGNLVAEIQRWATRNPESGSAQIAFMNPGGLRADLAGNGSNPSRTVTYRDAANVQPFANTLVNMRLTGAQIETVLEQQWQLTAAGIVPTRPFLKLGQSEGFEYTYDTAVLPTPSTTDGAATYTQGEITSMKLNGVELDPTQTYSVTVNSFLASGGDNFRELNNGTQKRDTGKADLQAQVDYFEQVVGTTPLEVDYSQRAVGVKFPNPNDTTYRPGETVSFDLSSLIMTGNAGSQADVKDAQVTVSLGETVLGTYTVDQTIPNPGTGTGQADGASTDESGKASVSFVLPANAPGGVQTLTVKGATTGTEIGLPITVERFATTVTGTASPVSAGQDASVLVTVDATNSDEVPTGTVEIRDGDTVVGTGTLTNGSATITVDGDALVPGDNELTLAYLGDGAFDASTGTVTISVAKVATTVSGTADPVTYGDTATVIVTVTPGQDYGDPTGTVTLLNGTTEVGSVELVDGTGNITVPAASLEVGSNAFTLSYEGDDTYEPSTGSVSVPVTKVNANVTGESAQITYGQPGAITVSVGPESRKPATGTVTVKNGDTVIGTASLENGTATVPVAALSLAPGQYTFDLEYSGDDNYTSDTGSVTVTVVKAAATVSATVTPAKPVVGKDRARVAVTVNATGVTPTGTVEVRQGTKVLGSATLSSGKATIVLPVFKTAGNQALQVRYLGDANVAAAATPKTVSVAKATPSMTVTAPAKVKRNATPTVSVKLAATGLTVTGKVQFKYNGRTVTKTLSGQKASLKLAKLTKNTTVTVVYVGNANLNKKTASKTIKVG</sequence>
<dbReference type="InterPro" id="IPR004843">
    <property type="entry name" value="Calcineurin-like_PHP"/>
</dbReference>
<reference evidence="6" key="1">
    <citation type="journal article" date="2019" name="Int. J. Syst. Evol. Microbiol.">
        <title>The Global Catalogue of Microorganisms (GCM) 10K type strain sequencing project: providing services to taxonomists for standard genome sequencing and annotation.</title>
        <authorList>
            <consortium name="The Broad Institute Genomics Platform"/>
            <consortium name="The Broad Institute Genome Sequencing Center for Infectious Disease"/>
            <person name="Wu L."/>
            <person name="Ma J."/>
        </authorList>
    </citation>
    <scope>NUCLEOTIDE SEQUENCE [LARGE SCALE GENOMIC DNA]</scope>
    <source>
        <strain evidence="6">JCM 18459</strain>
    </source>
</reference>
<protein>
    <recommendedName>
        <fullName evidence="4">LTD domain-containing protein</fullName>
    </recommendedName>
</protein>
<evidence type="ECO:0000313" key="6">
    <source>
        <dbReference type="Proteomes" id="UP001500221"/>
    </source>
</evidence>
<dbReference type="Pfam" id="PF02872">
    <property type="entry name" value="5_nucleotid_C"/>
    <property type="match status" value="1"/>
</dbReference>
<dbReference type="Gene3D" id="2.60.40.10">
    <property type="entry name" value="Immunoglobulins"/>
    <property type="match status" value="7"/>
</dbReference>
<dbReference type="CDD" id="cd04486">
    <property type="entry name" value="YhcR_OBF_like"/>
    <property type="match status" value="1"/>
</dbReference>
<feature type="compositionally biased region" description="Polar residues" evidence="2">
    <location>
        <begin position="165"/>
        <end position="182"/>
    </location>
</feature>
<dbReference type="Gene3D" id="3.90.780.10">
    <property type="entry name" value="5'-Nucleotidase, C-terminal domain"/>
    <property type="match status" value="1"/>
</dbReference>
<feature type="compositionally biased region" description="Polar residues" evidence="2">
    <location>
        <begin position="1034"/>
        <end position="1057"/>
    </location>
</feature>
<dbReference type="InterPro" id="IPR036907">
    <property type="entry name" value="5'-Nucleotdase_C_sf"/>
</dbReference>
<proteinExistence type="predicted"/>
<gene>
    <name evidence="5" type="ORF">GCM10023340_44030</name>
</gene>
<dbReference type="InterPro" id="IPR013783">
    <property type="entry name" value="Ig-like_fold"/>
</dbReference>
<evidence type="ECO:0000256" key="1">
    <source>
        <dbReference type="ARBA" id="ARBA00022729"/>
    </source>
</evidence>
<dbReference type="PANTHER" id="PTHR42834">
    <property type="entry name" value="ENDONUCLEASE/EXONUCLEASE/PHOSPHATASE FAMILY PROTEIN (AFU_ORTHOLOGUE AFUA_3G09210)"/>
    <property type="match status" value="1"/>
</dbReference>
<dbReference type="Pfam" id="PF00149">
    <property type="entry name" value="Metallophos"/>
    <property type="match status" value="1"/>
</dbReference>
<comment type="caution">
    <text evidence="5">The sequence shown here is derived from an EMBL/GenBank/DDBJ whole genome shotgun (WGS) entry which is preliminary data.</text>
</comment>
<organism evidence="5 6">
    <name type="scientific">Nocardioides marinquilinus</name>
    <dbReference type="NCBI Taxonomy" id="1210400"/>
    <lineage>
        <taxon>Bacteria</taxon>
        <taxon>Bacillati</taxon>
        <taxon>Actinomycetota</taxon>
        <taxon>Actinomycetes</taxon>
        <taxon>Propionibacteriales</taxon>
        <taxon>Nocardioidaceae</taxon>
        <taxon>Nocardioides</taxon>
    </lineage>
</organism>
<feature type="region of interest" description="Disordered" evidence="2">
    <location>
        <begin position="1626"/>
        <end position="1647"/>
    </location>
</feature>
<dbReference type="Proteomes" id="UP001500221">
    <property type="component" value="Unassembled WGS sequence"/>
</dbReference>
<dbReference type="SUPFAM" id="SSF56219">
    <property type="entry name" value="DNase I-like"/>
    <property type="match status" value="1"/>
</dbReference>
<dbReference type="InterPro" id="IPR006311">
    <property type="entry name" value="TAT_signal"/>
</dbReference>
<dbReference type="InterPro" id="IPR001322">
    <property type="entry name" value="Lamin_tail_dom"/>
</dbReference>
<dbReference type="Gene3D" id="3.60.10.10">
    <property type="entry name" value="Endonuclease/exonuclease/phosphatase"/>
    <property type="match status" value="1"/>
</dbReference>
<accession>A0ABP9Q7T5</accession>
<keyword evidence="6" id="KW-1185">Reference proteome</keyword>
<evidence type="ECO:0000313" key="5">
    <source>
        <dbReference type="EMBL" id="GAA5156377.1"/>
    </source>
</evidence>
<dbReference type="CDD" id="cd10283">
    <property type="entry name" value="MnuA_DNase1-like"/>
    <property type="match status" value="1"/>
</dbReference>
<dbReference type="PRINTS" id="PR01607">
    <property type="entry name" value="APYRASEFAMLY"/>
</dbReference>
<feature type="chain" id="PRO_5047441328" description="LTD domain-containing protein" evidence="3">
    <location>
        <begin position="36"/>
        <end position="2154"/>
    </location>
</feature>
<dbReference type="InterPro" id="IPR036691">
    <property type="entry name" value="Endo/exonu/phosph_ase_sf"/>
</dbReference>
<feature type="region of interest" description="Disordered" evidence="2">
    <location>
        <begin position="161"/>
        <end position="223"/>
    </location>
</feature>
<dbReference type="InterPro" id="IPR029052">
    <property type="entry name" value="Metallo-depent_PP-like"/>
</dbReference>
<evidence type="ECO:0000259" key="4">
    <source>
        <dbReference type="PROSITE" id="PS51841"/>
    </source>
</evidence>
<dbReference type="Pfam" id="PF16640">
    <property type="entry name" value="Big_3_5"/>
    <property type="match status" value="5"/>
</dbReference>
<feature type="signal peptide" evidence="3">
    <location>
        <begin position="1"/>
        <end position="35"/>
    </location>
</feature>